<evidence type="ECO:0000313" key="2">
    <source>
        <dbReference type="EMBL" id="RWS26351.1"/>
    </source>
</evidence>
<evidence type="ECO:0000313" key="3">
    <source>
        <dbReference type="Proteomes" id="UP000288716"/>
    </source>
</evidence>
<reference evidence="2 3" key="1">
    <citation type="journal article" date="2018" name="Gigascience">
        <title>Genomes of trombidid mites reveal novel predicted allergens and laterally-transferred genes associated with secondary metabolism.</title>
        <authorList>
            <person name="Dong X."/>
            <person name="Chaisiri K."/>
            <person name="Xia D."/>
            <person name="Armstrong S.D."/>
            <person name="Fang Y."/>
            <person name="Donnelly M.J."/>
            <person name="Kadowaki T."/>
            <person name="McGarry J.W."/>
            <person name="Darby A.C."/>
            <person name="Makepeace B.L."/>
        </authorList>
    </citation>
    <scope>NUCLEOTIDE SEQUENCE [LARGE SCALE GENOMIC DNA]</scope>
    <source>
        <strain evidence="2">UoL-UT</strain>
    </source>
</reference>
<dbReference type="AlphaFoldDB" id="A0A443SFR1"/>
<name>A0A443SFR1_9ACAR</name>
<accession>A0A443SFR1</accession>
<dbReference type="EMBL" id="NCKV01002838">
    <property type="protein sequence ID" value="RWS26351.1"/>
    <property type="molecule type" value="Genomic_DNA"/>
</dbReference>
<protein>
    <submittedName>
        <fullName evidence="2">Nose resistant to fluoxetine protein 6-like protein</fullName>
    </submittedName>
</protein>
<dbReference type="OrthoDB" id="6511630at2759"/>
<dbReference type="InterPro" id="IPR006621">
    <property type="entry name" value="Nose-resist-to-fluoxetine_N"/>
</dbReference>
<feature type="domain" description="Nose resistant-to-fluoxetine protein N-terminal" evidence="1">
    <location>
        <begin position="97"/>
        <end position="191"/>
    </location>
</feature>
<dbReference type="InterPro" id="IPR052728">
    <property type="entry name" value="O2_lipid_transport_reg"/>
</dbReference>
<dbReference type="PANTHER" id="PTHR11161">
    <property type="entry name" value="O-ACYLTRANSFERASE"/>
    <property type="match status" value="1"/>
</dbReference>
<proteinExistence type="predicted"/>
<dbReference type="SMART" id="SM00703">
    <property type="entry name" value="NRF"/>
    <property type="match status" value="1"/>
</dbReference>
<dbReference type="Proteomes" id="UP000288716">
    <property type="component" value="Unassembled WGS sequence"/>
</dbReference>
<keyword evidence="3" id="KW-1185">Reference proteome</keyword>
<dbReference type="Pfam" id="PF20146">
    <property type="entry name" value="NRF"/>
    <property type="match status" value="1"/>
</dbReference>
<comment type="caution">
    <text evidence="2">The sequence shown here is derived from an EMBL/GenBank/DDBJ whole genome shotgun (WGS) entry which is preliminary data.</text>
</comment>
<evidence type="ECO:0000259" key="1">
    <source>
        <dbReference type="SMART" id="SM00703"/>
    </source>
</evidence>
<gene>
    <name evidence="2" type="ORF">B4U80_03151</name>
</gene>
<dbReference type="PANTHER" id="PTHR11161:SF0">
    <property type="entry name" value="O-ACYLTRANSFERASE LIKE PROTEIN"/>
    <property type="match status" value="1"/>
</dbReference>
<feature type="non-terminal residue" evidence="2">
    <location>
        <position position="192"/>
    </location>
</feature>
<dbReference type="VEuPathDB" id="VectorBase:LDEU005690"/>
<sequence>MSRVYNQIIDNVNYNLIKGLKNLSPNETTTNDEEDKDHQTLFSKINDKLVETVEKLNFSNVDSVWNEAGVIFDYFIKETVIQVLPVALDIAYDSNVSEICSTSLLQTLQGIKEQKSWAIRMIDSTSKYPSGVLDGSITSLGAFDECLRVKVDEGPNFIGKYCLLTMKPVLPKQPKEILIKTRVVNLTAVQSE</sequence>
<organism evidence="2 3">
    <name type="scientific">Leptotrombidium deliense</name>
    <dbReference type="NCBI Taxonomy" id="299467"/>
    <lineage>
        <taxon>Eukaryota</taxon>
        <taxon>Metazoa</taxon>
        <taxon>Ecdysozoa</taxon>
        <taxon>Arthropoda</taxon>
        <taxon>Chelicerata</taxon>
        <taxon>Arachnida</taxon>
        <taxon>Acari</taxon>
        <taxon>Acariformes</taxon>
        <taxon>Trombidiformes</taxon>
        <taxon>Prostigmata</taxon>
        <taxon>Anystina</taxon>
        <taxon>Parasitengona</taxon>
        <taxon>Trombiculoidea</taxon>
        <taxon>Trombiculidae</taxon>
        <taxon>Leptotrombidium</taxon>
    </lineage>
</organism>